<dbReference type="AlphaFoldDB" id="A0A9D1T9Y4"/>
<protein>
    <submittedName>
        <fullName evidence="2">Uncharacterized protein</fullName>
    </submittedName>
</protein>
<accession>A0A9D1T9Y4</accession>
<feature type="region of interest" description="Disordered" evidence="1">
    <location>
        <begin position="1"/>
        <end position="31"/>
    </location>
</feature>
<organism evidence="2 3">
    <name type="scientific">Candidatus Scatomonas pullistercoris</name>
    <dbReference type="NCBI Taxonomy" id="2840920"/>
    <lineage>
        <taxon>Bacteria</taxon>
        <taxon>Bacillati</taxon>
        <taxon>Bacillota</taxon>
        <taxon>Clostridia</taxon>
        <taxon>Lachnospirales</taxon>
        <taxon>Lachnospiraceae</taxon>
        <taxon>Lachnospiraceae incertae sedis</taxon>
        <taxon>Candidatus Scatomonas</taxon>
    </lineage>
</organism>
<evidence type="ECO:0000313" key="2">
    <source>
        <dbReference type="EMBL" id="HIV25269.1"/>
    </source>
</evidence>
<proteinExistence type="predicted"/>
<dbReference type="EMBL" id="DVOO01000015">
    <property type="protein sequence ID" value="HIV25269.1"/>
    <property type="molecule type" value="Genomic_DNA"/>
</dbReference>
<gene>
    <name evidence="2" type="ORF">IAB71_05695</name>
</gene>
<evidence type="ECO:0000256" key="1">
    <source>
        <dbReference type="SAM" id="MobiDB-lite"/>
    </source>
</evidence>
<name>A0A9D1T9Y4_9FIRM</name>
<reference evidence="2" key="2">
    <citation type="journal article" date="2021" name="PeerJ">
        <title>Extensive microbial diversity within the chicken gut microbiome revealed by metagenomics and culture.</title>
        <authorList>
            <person name="Gilroy R."/>
            <person name="Ravi A."/>
            <person name="Getino M."/>
            <person name="Pursley I."/>
            <person name="Horton D.L."/>
            <person name="Alikhan N.F."/>
            <person name="Baker D."/>
            <person name="Gharbi K."/>
            <person name="Hall N."/>
            <person name="Watson M."/>
            <person name="Adriaenssens E.M."/>
            <person name="Foster-Nyarko E."/>
            <person name="Jarju S."/>
            <person name="Secka A."/>
            <person name="Antonio M."/>
            <person name="Oren A."/>
            <person name="Chaudhuri R.R."/>
            <person name="La Ragione R."/>
            <person name="Hildebrand F."/>
            <person name="Pallen M.J."/>
        </authorList>
    </citation>
    <scope>NUCLEOTIDE SEQUENCE</scope>
    <source>
        <strain evidence="2">CHK188-20938</strain>
    </source>
</reference>
<evidence type="ECO:0000313" key="3">
    <source>
        <dbReference type="Proteomes" id="UP000824169"/>
    </source>
</evidence>
<reference evidence="2" key="1">
    <citation type="submission" date="2020-10" db="EMBL/GenBank/DDBJ databases">
        <authorList>
            <person name="Gilroy R."/>
        </authorList>
    </citation>
    <scope>NUCLEOTIDE SEQUENCE</scope>
    <source>
        <strain evidence="2">CHK188-20938</strain>
    </source>
</reference>
<comment type="caution">
    <text evidence="2">The sequence shown here is derived from an EMBL/GenBank/DDBJ whole genome shotgun (WGS) entry which is preliminary data.</text>
</comment>
<dbReference type="Proteomes" id="UP000824169">
    <property type="component" value="Unassembled WGS sequence"/>
</dbReference>
<sequence length="145" mass="16284">MERQTDNHGGHGHCGEEHSHHHHHEREPRGIHISRHEEAVIGSLRGSLPVSDFQEARQMVSAQMREIGRRIRAQGGIIGHIKFILGSPEKCCQISLTDTSETVRYFDSDSCRIEGVAIVFLISEEELGRILRETLGSITEEDGIL</sequence>